<name>A0ABY8FM95_9SPHN</name>
<reference evidence="1 2" key="1">
    <citation type="submission" date="2023-03" db="EMBL/GenBank/DDBJ databases">
        <title>Altererythrobacter sp. CAU 1644 isolated from sand.</title>
        <authorList>
            <person name="Kim W."/>
        </authorList>
    </citation>
    <scope>NUCLEOTIDE SEQUENCE [LARGE SCALE GENOMIC DNA]</scope>
    <source>
        <strain evidence="1 2">CAU 1644</strain>
    </source>
</reference>
<dbReference type="InterPro" id="IPR013969">
    <property type="entry name" value="Oligosacch_biosynth_Alg14"/>
</dbReference>
<dbReference type="Gene3D" id="3.40.50.2000">
    <property type="entry name" value="Glycogen Phosphorylase B"/>
    <property type="match status" value="1"/>
</dbReference>
<dbReference type="SUPFAM" id="SSF53756">
    <property type="entry name" value="UDP-Glycosyltransferase/glycogen phosphorylase"/>
    <property type="match status" value="1"/>
</dbReference>
<proteinExistence type="predicted"/>
<keyword evidence="2" id="KW-1185">Reference proteome</keyword>
<organism evidence="1 2">
    <name type="scientific">Altererythrobacter arenosus</name>
    <dbReference type="NCBI Taxonomy" id="3032592"/>
    <lineage>
        <taxon>Bacteria</taxon>
        <taxon>Pseudomonadati</taxon>
        <taxon>Pseudomonadota</taxon>
        <taxon>Alphaproteobacteria</taxon>
        <taxon>Sphingomonadales</taxon>
        <taxon>Erythrobacteraceae</taxon>
        <taxon>Altererythrobacter</taxon>
    </lineage>
</organism>
<evidence type="ECO:0000313" key="1">
    <source>
        <dbReference type="EMBL" id="WFL75977.1"/>
    </source>
</evidence>
<dbReference type="EMBL" id="CP121106">
    <property type="protein sequence ID" value="WFL75977.1"/>
    <property type="molecule type" value="Genomic_DNA"/>
</dbReference>
<dbReference type="Proteomes" id="UP001215827">
    <property type="component" value="Chromosome"/>
</dbReference>
<dbReference type="RefSeq" id="WP_278014745.1">
    <property type="nucleotide sequence ID" value="NZ_CP121106.1"/>
</dbReference>
<sequence>MKRVLAVASGGGHWEQLMLLADAFAGHEVRFATTAAAQAEYFGVVDAMALPDCNLGQPLRSLGCAIVSLGHLVRSRPDVVISTGAAPGLFCILWGRMLGAQTLWIDSIANAERLSLSGRLATRIAHRCLTQWEHLADGKRVQFAGGVL</sequence>
<evidence type="ECO:0000313" key="2">
    <source>
        <dbReference type="Proteomes" id="UP001215827"/>
    </source>
</evidence>
<gene>
    <name evidence="1" type="ORF">P7228_08125</name>
</gene>
<dbReference type="Pfam" id="PF08660">
    <property type="entry name" value="Alg14"/>
    <property type="match status" value="1"/>
</dbReference>
<accession>A0ABY8FM95</accession>
<protein>
    <submittedName>
        <fullName evidence="1">Glucuronosyltransferase</fullName>
    </submittedName>
</protein>